<dbReference type="InterPro" id="IPR051906">
    <property type="entry name" value="TolC-like"/>
</dbReference>
<feature type="chain" id="PRO_5035206650" evidence="8">
    <location>
        <begin position="26"/>
        <end position="437"/>
    </location>
</feature>
<evidence type="ECO:0000256" key="7">
    <source>
        <dbReference type="ARBA" id="ARBA00023237"/>
    </source>
</evidence>
<comment type="caution">
    <text evidence="9">The sequence shown here is derived from an EMBL/GenBank/DDBJ whole genome shotgun (WGS) entry which is preliminary data.</text>
</comment>
<dbReference type="RefSeq" id="WP_191156799.1">
    <property type="nucleotide sequence ID" value="NZ_JACWUN010000013.1"/>
</dbReference>
<dbReference type="GO" id="GO:0015288">
    <property type="term" value="F:porin activity"/>
    <property type="evidence" value="ECO:0007669"/>
    <property type="project" value="TreeGrafter"/>
</dbReference>
<feature type="signal peptide" evidence="8">
    <location>
        <begin position="1"/>
        <end position="25"/>
    </location>
</feature>
<keyword evidence="4" id="KW-1134">Transmembrane beta strand</keyword>
<evidence type="ECO:0000313" key="9">
    <source>
        <dbReference type="EMBL" id="MBD1401315.1"/>
    </source>
</evidence>
<dbReference type="Gene3D" id="1.20.1600.10">
    <property type="entry name" value="Outer membrane efflux proteins (OEP)"/>
    <property type="match status" value="1"/>
</dbReference>
<dbReference type="GO" id="GO:0015562">
    <property type="term" value="F:efflux transmembrane transporter activity"/>
    <property type="evidence" value="ECO:0007669"/>
    <property type="project" value="InterPro"/>
</dbReference>
<dbReference type="AlphaFoldDB" id="A0A8J6QV69"/>
<evidence type="ECO:0000256" key="2">
    <source>
        <dbReference type="ARBA" id="ARBA00007613"/>
    </source>
</evidence>
<evidence type="ECO:0000256" key="8">
    <source>
        <dbReference type="SAM" id="SignalP"/>
    </source>
</evidence>
<name>A0A8J6QV69_9BACT</name>
<keyword evidence="5" id="KW-0812">Transmembrane</keyword>
<gene>
    <name evidence="9" type="ORF">ICT70_11590</name>
</gene>
<dbReference type="GO" id="GO:1990281">
    <property type="term" value="C:efflux pump complex"/>
    <property type="evidence" value="ECO:0007669"/>
    <property type="project" value="TreeGrafter"/>
</dbReference>
<keyword evidence="7" id="KW-0998">Cell outer membrane</keyword>
<evidence type="ECO:0000313" key="10">
    <source>
        <dbReference type="Proteomes" id="UP000632828"/>
    </source>
</evidence>
<comment type="subcellular location">
    <subcellularLocation>
        <location evidence="1">Cell outer membrane</location>
    </subcellularLocation>
</comment>
<dbReference type="EMBL" id="JACWUN010000013">
    <property type="protein sequence ID" value="MBD1401315.1"/>
    <property type="molecule type" value="Genomic_DNA"/>
</dbReference>
<keyword evidence="6" id="KW-0472">Membrane</keyword>
<dbReference type="GO" id="GO:0009279">
    <property type="term" value="C:cell outer membrane"/>
    <property type="evidence" value="ECO:0007669"/>
    <property type="project" value="UniProtKB-SubCell"/>
</dbReference>
<protein>
    <submittedName>
        <fullName evidence="9">TolC family protein</fullName>
    </submittedName>
</protein>
<dbReference type="Pfam" id="PF02321">
    <property type="entry name" value="OEP"/>
    <property type="match status" value="2"/>
</dbReference>
<dbReference type="PANTHER" id="PTHR30026:SF20">
    <property type="entry name" value="OUTER MEMBRANE PROTEIN TOLC"/>
    <property type="match status" value="1"/>
</dbReference>
<evidence type="ECO:0000256" key="6">
    <source>
        <dbReference type="ARBA" id="ARBA00023136"/>
    </source>
</evidence>
<keyword evidence="3" id="KW-0813">Transport</keyword>
<accession>A0A8J6QV69</accession>
<keyword evidence="8" id="KW-0732">Signal</keyword>
<sequence>MALSNYLRIPGIFLCLLAMASPVAATSLHLTVDEAILRGLEQNPQVKGSHLAVAEAEEGINQSRSAFLPTLSVDYSYRRLYNNTNGERDTDFLSQRSQTFQSRLTQPLFKGFSSVAGYRKAELTRDYRHYQLNDLQRRLVLEVKQNFADYLWAQQRLVRWEESVGRLKRQIELVSAWVAEDFAPRLRLLELETELAHALQQQVGAQADLATAAADLRAWLMIPADIELFLIGELTSGVDPIPGKLIDYIEQALQYRPELKLTATDISLAQQERRIIRARKLPEVNLEGSWVDFERDYRTGGVPSDDRNYYTVGVNITLRPFQGGAVYYADRRQDLQIRRLGEVQRYYHSAIVAEVTALYERLQEGRSRLDAAAQGIAAAQEAYAFAEEASRLGAASLDTLLNAELRLTRAELDLLDARYQQQLALIRFEHALGLVTY</sequence>
<dbReference type="PANTHER" id="PTHR30026">
    <property type="entry name" value="OUTER MEMBRANE PROTEIN TOLC"/>
    <property type="match status" value="1"/>
</dbReference>
<keyword evidence="10" id="KW-1185">Reference proteome</keyword>
<proteinExistence type="inferred from homology"/>
<evidence type="ECO:0000256" key="5">
    <source>
        <dbReference type="ARBA" id="ARBA00022692"/>
    </source>
</evidence>
<evidence type="ECO:0000256" key="3">
    <source>
        <dbReference type="ARBA" id="ARBA00022448"/>
    </source>
</evidence>
<dbReference type="InterPro" id="IPR003423">
    <property type="entry name" value="OMP_efflux"/>
</dbReference>
<organism evidence="9 10">
    <name type="scientific">Pelovirga terrestris</name>
    <dbReference type="NCBI Taxonomy" id="2771352"/>
    <lineage>
        <taxon>Bacteria</taxon>
        <taxon>Pseudomonadati</taxon>
        <taxon>Thermodesulfobacteriota</taxon>
        <taxon>Desulfuromonadia</taxon>
        <taxon>Geobacterales</taxon>
        <taxon>Geobacteraceae</taxon>
        <taxon>Pelovirga</taxon>
    </lineage>
</organism>
<evidence type="ECO:0000256" key="4">
    <source>
        <dbReference type="ARBA" id="ARBA00022452"/>
    </source>
</evidence>
<dbReference type="SUPFAM" id="SSF56954">
    <property type="entry name" value="Outer membrane efflux proteins (OEP)"/>
    <property type="match status" value="1"/>
</dbReference>
<comment type="similarity">
    <text evidence="2">Belongs to the outer membrane factor (OMF) (TC 1.B.17) family.</text>
</comment>
<reference evidence="9" key="1">
    <citation type="submission" date="2020-09" db="EMBL/GenBank/DDBJ databases">
        <title>Pelobacter alkaliphilus sp. nov., a novel anaerobic arsenate-reducing bacterium from terrestrial mud volcano.</title>
        <authorList>
            <person name="Khomyakova M.A."/>
            <person name="Merkel A.Y."/>
            <person name="Slobodkin A.I."/>
        </authorList>
    </citation>
    <scope>NUCLEOTIDE SEQUENCE</scope>
    <source>
        <strain evidence="9">M08fum</strain>
    </source>
</reference>
<dbReference type="Proteomes" id="UP000632828">
    <property type="component" value="Unassembled WGS sequence"/>
</dbReference>
<evidence type="ECO:0000256" key="1">
    <source>
        <dbReference type="ARBA" id="ARBA00004442"/>
    </source>
</evidence>